<gene>
    <name evidence="1" type="ORF">Zmor_011914</name>
</gene>
<evidence type="ECO:0000313" key="2">
    <source>
        <dbReference type="Proteomes" id="UP001168821"/>
    </source>
</evidence>
<dbReference type="EMBL" id="JALNTZ010000358">
    <property type="protein sequence ID" value="KAJ3634524.1"/>
    <property type="molecule type" value="Genomic_DNA"/>
</dbReference>
<evidence type="ECO:0000313" key="1">
    <source>
        <dbReference type="EMBL" id="KAJ3634524.1"/>
    </source>
</evidence>
<organism evidence="1 2">
    <name type="scientific">Zophobas morio</name>
    <dbReference type="NCBI Taxonomy" id="2755281"/>
    <lineage>
        <taxon>Eukaryota</taxon>
        <taxon>Metazoa</taxon>
        <taxon>Ecdysozoa</taxon>
        <taxon>Arthropoda</taxon>
        <taxon>Hexapoda</taxon>
        <taxon>Insecta</taxon>
        <taxon>Pterygota</taxon>
        <taxon>Neoptera</taxon>
        <taxon>Endopterygota</taxon>
        <taxon>Coleoptera</taxon>
        <taxon>Polyphaga</taxon>
        <taxon>Cucujiformia</taxon>
        <taxon>Tenebrionidae</taxon>
        <taxon>Zophobas</taxon>
    </lineage>
</organism>
<name>A0AA38HJD7_9CUCU</name>
<proteinExistence type="predicted"/>
<reference evidence="1" key="1">
    <citation type="journal article" date="2023" name="G3 (Bethesda)">
        <title>Whole genome assemblies of Zophobas morio and Tenebrio molitor.</title>
        <authorList>
            <person name="Kaur S."/>
            <person name="Stinson S.A."/>
            <person name="diCenzo G.C."/>
        </authorList>
    </citation>
    <scope>NUCLEOTIDE SEQUENCE</scope>
    <source>
        <strain evidence="1">QUZm001</strain>
    </source>
</reference>
<comment type="caution">
    <text evidence="1">The sequence shown here is derived from an EMBL/GenBank/DDBJ whole genome shotgun (WGS) entry which is preliminary data.</text>
</comment>
<accession>A0AA38HJD7</accession>
<sequence length="242" mass="26639">MAAHDFYCIIGPIKEKQSLMKASMEETRLLQMKVARSLLFDWQRLSPLFIGFQQVHGLMTLWTPLKITPKTNKINKKSWGTPNHELRALFSTNPKFRSSGISSISETQSSEWLNLPGVLSFSAFVPRPKIGPLENKNTIMLHIRKTSSLAERRTGDMRTGSSLALLLKQPVSKEEGSNFEGFNGVIAASLVTEPSFSVTVGSMFSALSTRRGSGVLREAALGRLTVSLIVNSFSSCVFSLAA</sequence>
<dbReference type="AlphaFoldDB" id="A0AA38HJD7"/>
<keyword evidence="2" id="KW-1185">Reference proteome</keyword>
<dbReference type="Proteomes" id="UP001168821">
    <property type="component" value="Unassembled WGS sequence"/>
</dbReference>
<protein>
    <submittedName>
        <fullName evidence="1">Uncharacterized protein</fullName>
    </submittedName>
</protein>